<sequence length="269" mass="28863">MRKWFGGGGSEESDESPGTFGNLALDRVLPQARGPLIRENIATVPVRLESPARQTPDDPPLPRRGFLRVAVYFSLAIAFAMGAMTSAAPLAHASDDGSLWDARTGFRYTNRKAMRVGDVITVRVEESSSGSNKSSLSTSKEHKLEAGGGPGTGKLDFLPLFGFDSNMKNELDGSGAVSVSGKLTTTLTVTVREILPNGHLVVEGSRLITLNGEEERVSLHGVARPEDVRSDNSILSTQLSEVRIDYDGKGIGRNSAKPGILQRVLGWIF</sequence>
<keyword evidence="6 7" id="KW-0998">Cell outer membrane</keyword>
<dbReference type="AlphaFoldDB" id="A0A956NFX8"/>
<keyword evidence="5 7" id="KW-0975">Bacterial flagellum</keyword>
<dbReference type="GO" id="GO:0071973">
    <property type="term" value="P:bacterial-type flagellum-dependent cell motility"/>
    <property type="evidence" value="ECO:0007669"/>
    <property type="project" value="InterPro"/>
</dbReference>
<keyword evidence="9" id="KW-0966">Cell projection</keyword>
<dbReference type="GO" id="GO:0009427">
    <property type="term" value="C:bacterial-type flagellum basal body, distal rod, L ring"/>
    <property type="evidence" value="ECO:0007669"/>
    <property type="project" value="InterPro"/>
</dbReference>
<evidence type="ECO:0000313" key="10">
    <source>
        <dbReference type="Proteomes" id="UP000739538"/>
    </source>
</evidence>
<reference evidence="9" key="1">
    <citation type="submission" date="2020-04" db="EMBL/GenBank/DDBJ databases">
        <authorList>
            <person name="Zhang T."/>
        </authorList>
    </citation>
    <scope>NUCLEOTIDE SEQUENCE</scope>
    <source>
        <strain evidence="9">HKST-UBA02</strain>
    </source>
</reference>
<keyword evidence="9" id="KW-0969">Cilium</keyword>
<evidence type="ECO:0000256" key="7">
    <source>
        <dbReference type="HAMAP-Rule" id="MF_00415"/>
    </source>
</evidence>
<dbReference type="GO" id="GO:0003774">
    <property type="term" value="F:cytoskeletal motor activity"/>
    <property type="evidence" value="ECO:0007669"/>
    <property type="project" value="InterPro"/>
</dbReference>
<dbReference type="GO" id="GO:0009279">
    <property type="term" value="C:cell outer membrane"/>
    <property type="evidence" value="ECO:0007669"/>
    <property type="project" value="UniProtKB-SubCell"/>
</dbReference>
<dbReference type="PRINTS" id="PR01008">
    <property type="entry name" value="FLGLRINGFLGH"/>
</dbReference>
<accession>A0A956NFX8</accession>
<evidence type="ECO:0000256" key="3">
    <source>
        <dbReference type="ARBA" id="ARBA00022729"/>
    </source>
</evidence>
<comment type="caution">
    <text evidence="9">The sequence shown here is derived from an EMBL/GenBank/DDBJ whole genome shotgun (WGS) entry which is preliminary data.</text>
</comment>
<evidence type="ECO:0000256" key="6">
    <source>
        <dbReference type="ARBA" id="ARBA00023237"/>
    </source>
</evidence>
<evidence type="ECO:0000256" key="8">
    <source>
        <dbReference type="SAM" id="MobiDB-lite"/>
    </source>
</evidence>
<comment type="function">
    <text evidence="1 7">Assembles around the rod to form the L-ring and probably protects the motor/basal body from shearing forces during rotation.</text>
</comment>
<feature type="compositionally biased region" description="Low complexity" evidence="8">
    <location>
        <begin position="127"/>
        <end position="138"/>
    </location>
</feature>
<protein>
    <recommendedName>
        <fullName evidence="7">Flagellar L-ring protein</fullName>
    </recommendedName>
    <alternativeName>
        <fullName evidence="7">Basal body L-ring protein</fullName>
    </alternativeName>
</protein>
<evidence type="ECO:0000256" key="5">
    <source>
        <dbReference type="ARBA" id="ARBA00023143"/>
    </source>
</evidence>
<comment type="similarity">
    <text evidence="2 7">Belongs to the FlgH family.</text>
</comment>
<evidence type="ECO:0000256" key="4">
    <source>
        <dbReference type="ARBA" id="ARBA00023136"/>
    </source>
</evidence>
<evidence type="ECO:0000256" key="1">
    <source>
        <dbReference type="ARBA" id="ARBA00002591"/>
    </source>
</evidence>
<comment type="subcellular location">
    <subcellularLocation>
        <location evidence="7">Cell outer membrane</location>
    </subcellularLocation>
    <subcellularLocation>
        <location evidence="7">Bacterial flagellum basal body</location>
    </subcellularLocation>
</comment>
<evidence type="ECO:0000313" key="9">
    <source>
        <dbReference type="EMBL" id="MCA9758141.1"/>
    </source>
</evidence>
<feature type="region of interest" description="Disordered" evidence="8">
    <location>
        <begin position="127"/>
        <end position="150"/>
    </location>
</feature>
<keyword evidence="4 7" id="KW-0472">Membrane</keyword>
<gene>
    <name evidence="7" type="primary">flgH</name>
    <name evidence="9" type="ORF">KDA27_20270</name>
</gene>
<organism evidence="9 10">
    <name type="scientific">Eiseniibacteriota bacterium</name>
    <dbReference type="NCBI Taxonomy" id="2212470"/>
    <lineage>
        <taxon>Bacteria</taxon>
        <taxon>Candidatus Eiseniibacteriota</taxon>
    </lineage>
</organism>
<dbReference type="PANTHER" id="PTHR34933">
    <property type="entry name" value="FLAGELLAR L-RING PROTEIN"/>
    <property type="match status" value="1"/>
</dbReference>
<dbReference type="PANTHER" id="PTHR34933:SF1">
    <property type="entry name" value="FLAGELLAR L-RING PROTEIN"/>
    <property type="match status" value="1"/>
</dbReference>
<comment type="subunit">
    <text evidence="7">The basal body constitutes a major portion of the flagellar organelle and consists of four rings (L,P,S, and M) mounted on a central rod.</text>
</comment>
<keyword evidence="3" id="KW-0732">Signal</keyword>
<evidence type="ECO:0000256" key="2">
    <source>
        <dbReference type="ARBA" id="ARBA00006929"/>
    </source>
</evidence>
<dbReference type="HAMAP" id="MF_00415">
    <property type="entry name" value="FlgH"/>
    <property type="match status" value="1"/>
</dbReference>
<dbReference type="Proteomes" id="UP000739538">
    <property type="component" value="Unassembled WGS sequence"/>
</dbReference>
<dbReference type="InterPro" id="IPR000527">
    <property type="entry name" value="Flag_Lring"/>
</dbReference>
<dbReference type="Pfam" id="PF02107">
    <property type="entry name" value="FlgH"/>
    <property type="match status" value="1"/>
</dbReference>
<dbReference type="EMBL" id="JAGQHS010000146">
    <property type="protein sequence ID" value="MCA9758141.1"/>
    <property type="molecule type" value="Genomic_DNA"/>
</dbReference>
<proteinExistence type="inferred from homology"/>
<keyword evidence="9" id="KW-0282">Flagellum</keyword>
<name>A0A956NFX8_UNCEI</name>
<reference evidence="9" key="2">
    <citation type="journal article" date="2021" name="Microbiome">
        <title>Successional dynamics and alternative stable states in a saline activated sludge microbial community over 9 years.</title>
        <authorList>
            <person name="Wang Y."/>
            <person name="Ye J."/>
            <person name="Ju F."/>
            <person name="Liu L."/>
            <person name="Boyd J.A."/>
            <person name="Deng Y."/>
            <person name="Parks D.H."/>
            <person name="Jiang X."/>
            <person name="Yin X."/>
            <person name="Woodcroft B.J."/>
            <person name="Tyson G.W."/>
            <person name="Hugenholtz P."/>
            <person name="Polz M.F."/>
            <person name="Zhang T."/>
        </authorList>
    </citation>
    <scope>NUCLEOTIDE SEQUENCE</scope>
    <source>
        <strain evidence="9">HKST-UBA02</strain>
    </source>
</reference>